<keyword evidence="3" id="KW-0645">Protease</keyword>
<evidence type="ECO:0000313" key="12">
    <source>
        <dbReference type="Proteomes" id="UP001497623"/>
    </source>
</evidence>
<keyword evidence="8" id="KW-1133">Transmembrane helix</keyword>
<dbReference type="Pfam" id="PF05649">
    <property type="entry name" value="Peptidase_M13_N"/>
    <property type="match status" value="1"/>
</dbReference>
<dbReference type="GO" id="GO:0004222">
    <property type="term" value="F:metalloendopeptidase activity"/>
    <property type="evidence" value="ECO:0007669"/>
    <property type="project" value="InterPro"/>
</dbReference>
<dbReference type="InterPro" id="IPR008753">
    <property type="entry name" value="Peptidase_M13_N"/>
</dbReference>
<keyword evidence="5" id="KW-0378">Hydrolase</keyword>
<keyword evidence="7" id="KW-0482">Metalloprotease</keyword>
<evidence type="ECO:0000256" key="4">
    <source>
        <dbReference type="ARBA" id="ARBA00022723"/>
    </source>
</evidence>
<dbReference type="AlphaFoldDB" id="A0AAV2PJF9"/>
<dbReference type="InterPro" id="IPR018497">
    <property type="entry name" value="Peptidase_M13_C"/>
</dbReference>
<comment type="similarity">
    <text evidence="2">Belongs to the peptidase M13 family.</text>
</comment>
<feature type="non-terminal residue" evidence="11">
    <location>
        <position position="897"/>
    </location>
</feature>
<proteinExistence type="inferred from homology"/>
<dbReference type="Proteomes" id="UP001497623">
    <property type="component" value="Unassembled WGS sequence"/>
</dbReference>
<dbReference type="SUPFAM" id="SSF55486">
    <property type="entry name" value="Metalloproteases ('zincins'), catalytic domain"/>
    <property type="match status" value="1"/>
</dbReference>
<evidence type="ECO:0000256" key="8">
    <source>
        <dbReference type="SAM" id="Phobius"/>
    </source>
</evidence>
<keyword evidence="12" id="KW-1185">Reference proteome</keyword>
<dbReference type="GO" id="GO:0016485">
    <property type="term" value="P:protein processing"/>
    <property type="evidence" value="ECO:0007669"/>
    <property type="project" value="TreeGrafter"/>
</dbReference>
<dbReference type="InterPro" id="IPR042089">
    <property type="entry name" value="Peptidase_M13_dom_2"/>
</dbReference>
<evidence type="ECO:0008006" key="13">
    <source>
        <dbReference type="Google" id="ProtNLM"/>
    </source>
</evidence>
<keyword evidence="8" id="KW-0472">Membrane</keyword>
<dbReference type="CDD" id="cd08662">
    <property type="entry name" value="M13"/>
    <property type="match status" value="1"/>
</dbReference>
<name>A0AAV2PJF9_MEGNR</name>
<comment type="cofactor">
    <cofactor evidence="1">
        <name>Zn(2+)</name>
        <dbReference type="ChEBI" id="CHEBI:29105"/>
    </cofactor>
</comment>
<dbReference type="GO" id="GO:0005886">
    <property type="term" value="C:plasma membrane"/>
    <property type="evidence" value="ECO:0007669"/>
    <property type="project" value="TreeGrafter"/>
</dbReference>
<dbReference type="Gene3D" id="1.10.1380.10">
    <property type="entry name" value="Neutral endopeptidase , domain2"/>
    <property type="match status" value="1"/>
</dbReference>
<dbReference type="GO" id="GO:0046872">
    <property type="term" value="F:metal ion binding"/>
    <property type="evidence" value="ECO:0007669"/>
    <property type="project" value="UniProtKB-KW"/>
</dbReference>
<dbReference type="EMBL" id="CAXKWB010000209">
    <property type="protein sequence ID" value="CAL4059834.1"/>
    <property type="molecule type" value="Genomic_DNA"/>
</dbReference>
<gene>
    <name evidence="11" type="ORF">MNOR_LOCUS877</name>
</gene>
<evidence type="ECO:0000256" key="6">
    <source>
        <dbReference type="ARBA" id="ARBA00022833"/>
    </source>
</evidence>
<evidence type="ECO:0000256" key="3">
    <source>
        <dbReference type="ARBA" id="ARBA00022670"/>
    </source>
</evidence>
<sequence>MGETSTAPRTNDKVPLAGPMGQKKYNRLDGISTQVSAPIKINANYKRMFKNVKSCMDGPAEANMSARCQCDPLGGSSNKIENDCEPKYQRQSDKWMIAISVTGVLVCGLIFVLVLYMLLSSTDTPKIVADIKENNQSNIIHDINNRKPKNLNLTYYENDIHSQDNKKENIIQLQGVANSDIFILKVVENMLGSMNQSIDPCEDFYGYSCGNWASHNNAPDDVTHWSNFEEMTVYLWSVVEDELDLLAGKNTQNIDRDAIEQFSIVNTHNHSNSLANISFLSKLHDAEPFLVNLVQTYYEVCQDESKLTNDGASPLQTILNELDLMYQQLTEQISPLDALQQILEYVHHELNVHVFFKWNVQVDHTIAGKMSLEISAPELELMPQGTLVEGNSELIKVYSEYAKNLLQIIGGFTVDTDKEVETIIDLLKVFQPLAGSAYVNETTVGEIEERAPFLNWETYFNKVFNIIEIDIYENNRVLSLVQDYLSNLSSVIIDEIEKHGSKRLYEFIRWQVVQYYSQYLHIEARKAFLPLFDGISGENATNLPDFRYRPCIKELEDHLALPTTYLMKHILQRSLHKSVDLKNEIKNVEIMAENVRKSYIKYIRTFDWLGEKERDILIKKLENVQILVGYPKIIDNLKKLKEKYYNLKFNDSSLIQNHINLKKFNRIQNLIYLKEPATYNDWEIISPMTLISFYAYRRNVLLVPLGGFMYPLYHPSLPDVLLYATMGVFIGHELGHSVDFVGRSRDNNGMANTTLWDKKMEEEFSERVLCRANEYSENYFPIKDLLTIAEIMADDGSVTTAYQSIQNKLQNSISNENILAAMKELELDSHQLFFLQYSQLFCTSSRDKKTPPKGMKHYPPHSIRVQATLANTPFFHQAFGCKKGSGMNPERESCNIW</sequence>
<evidence type="ECO:0000256" key="7">
    <source>
        <dbReference type="ARBA" id="ARBA00023049"/>
    </source>
</evidence>
<reference evidence="11 12" key="1">
    <citation type="submission" date="2024-05" db="EMBL/GenBank/DDBJ databases">
        <authorList>
            <person name="Wallberg A."/>
        </authorList>
    </citation>
    <scope>NUCLEOTIDE SEQUENCE [LARGE SCALE GENOMIC DNA]</scope>
</reference>
<dbReference type="PANTHER" id="PTHR11733:SF167">
    <property type="entry name" value="FI17812P1-RELATED"/>
    <property type="match status" value="1"/>
</dbReference>
<dbReference type="PROSITE" id="PS51885">
    <property type="entry name" value="NEPRILYSIN"/>
    <property type="match status" value="1"/>
</dbReference>
<dbReference type="Pfam" id="PF01431">
    <property type="entry name" value="Peptidase_M13"/>
    <property type="match status" value="1"/>
</dbReference>
<evidence type="ECO:0000256" key="2">
    <source>
        <dbReference type="ARBA" id="ARBA00007357"/>
    </source>
</evidence>
<evidence type="ECO:0000256" key="5">
    <source>
        <dbReference type="ARBA" id="ARBA00022801"/>
    </source>
</evidence>
<accession>A0AAV2PJF9</accession>
<comment type="caution">
    <text evidence="11">The sequence shown here is derived from an EMBL/GenBank/DDBJ whole genome shotgun (WGS) entry which is preliminary data.</text>
</comment>
<dbReference type="Gene3D" id="3.40.390.10">
    <property type="entry name" value="Collagenase (Catalytic Domain)"/>
    <property type="match status" value="1"/>
</dbReference>
<keyword evidence="8" id="KW-0812">Transmembrane</keyword>
<feature type="domain" description="Peptidase M13 C-terminal" evidence="9">
    <location>
        <begin position="692"/>
        <end position="892"/>
    </location>
</feature>
<evidence type="ECO:0000256" key="1">
    <source>
        <dbReference type="ARBA" id="ARBA00001947"/>
    </source>
</evidence>
<keyword evidence="4" id="KW-0479">Metal-binding</keyword>
<dbReference type="InterPro" id="IPR024079">
    <property type="entry name" value="MetalloPept_cat_dom_sf"/>
</dbReference>
<organism evidence="11 12">
    <name type="scientific">Meganyctiphanes norvegica</name>
    <name type="common">Northern krill</name>
    <name type="synonym">Thysanopoda norvegica</name>
    <dbReference type="NCBI Taxonomy" id="48144"/>
    <lineage>
        <taxon>Eukaryota</taxon>
        <taxon>Metazoa</taxon>
        <taxon>Ecdysozoa</taxon>
        <taxon>Arthropoda</taxon>
        <taxon>Crustacea</taxon>
        <taxon>Multicrustacea</taxon>
        <taxon>Malacostraca</taxon>
        <taxon>Eumalacostraca</taxon>
        <taxon>Eucarida</taxon>
        <taxon>Euphausiacea</taxon>
        <taxon>Euphausiidae</taxon>
        <taxon>Meganyctiphanes</taxon>
    </lineage>
</organism>
<keyword evidence="6" id="KW-0862">Zinc</keyword>
<protein>
    <recommendedName>
        <fullName evidence="13">Endothelin-converting enzyme</fullName>
    </recommendedName>
</protein>
<evidence type="ECO:0000313" key="11">
    <source>
        <dbReference type="EMBL" id="CAL4059834.1"/>
    </source>
</evidence>
<feature type="domain" description="Peptidase M13 N-terminal" evidence="10">
    <location>
        <begin position="200"/>
        <end position="631"/>
    </location>
</feature>
<dbReference type="InterPro" id="IPR000718">
    <property type="entry name" value="Peptidase_M13"/>
</dbReference>
<evidence type="ECO:0000259" key="10">
    <source>
        <dbReference type="Pfam" id="PF05649"/>
    </source>
</evidence>
<evidence type="ECO:0000259" key="9">
    <source>
        <dbReference type="Pfam" id="PF01431"/>
    </source>
</evidence>
<dbReference type="PANTHER" id="PTHR11733">
    <property type="entry name" value="ZINC METALLOPROTEASE FAMILY M13 NEPRILYSIN-RELATED"/>
    <property type="match status" value="1"/>
</dbReference>
<feature type="transmembrane region" description="Helical" evidence="8">
    <location>
        <begin position="95"/>
        <end position="119"/>
    </location>
</feature>